<accession>A0A7S1B8U0</accession>
<feature type="region of interest" description="Disordered" evidence="1">
    <location>
        <begin position="157"/>
        <end position="194"/>
    </location>
</feature>
<dbReference type="AlphaFoldDB" id="A0A7S1B8U0"/>
<feature type="compositionally biased region" description="Basic and acidic residues" evidence="1">
    <location>
        <begin position="315"/>
        <end position="325"/>
    </location>
</feature>
<gene>
    <name evidence="2" type="ORF">CHYS00102_LOCUS5089</name>
</gene>
<sequence length="667" mass="75170">MAKDAYSKGYNDTVLVLKEITKHSWKDLHPVLIKMAQFDIQFSSEQFEVYTTLEEVIDLLQDAGIANDVHEKGRLKILANDEVSSFCSEKFDLSKEEEESRYSDQSESSQTKMKDVLIDNKLNNIEVQIPQNRSSDVFTEKINQMYSIMSDVTMSGWGEADGTNANPRSSKDPSDVSDASASTEQRTGKSQNRVIQSALAVVYPSYSSSSSKGSDQGESSPDTWKDEVLREFEMIHPNENGKKGSESNDRPENGENTKEMRNYESAFNSDNMENMKAPTLSHPHSFHDLQHAESLNSITSVERAKTKKGHISSKASEKGETHRNLDSGNPMRISEKVRMDNSPNDLGSWKVFVANEQKEAQAELNEAMAVHYRNTDKDVETSSQLSIKKKKGTKYYSPRNVDHALVKLRDSGSEVETCKEKTPKLGSYQDTVMKDKNEYNKRLESIVDCSREDYGVLEPFTSPENKPEKLKTARSLSSFKQNIRKELSHFRSDIVRTISFTETSLDGKRDEDIKKFPLVSDVEKFVVNRHESHNEALAHFQLSDGDMDFPTPNHLGHTKTRRLFTGLQGRGGKLNETQEMGRALETEKREGADSISGSKKSKGHSYGRKILGSLKKKTIGVTIGKKTMSPIPESTEFYSENNQMTDDEESLGTLSRPDNLSTRFMSN</sequence>
<feature type="compositionally biased region" description="Polar residues" evidence="1">
    <location>
        <begin position="177"/>
        <end position="194"/>
    </location>
</feature>
<feature type="region of interest" description="Disordered" evidence="1">
    <location>
        <begin position="235"/>
        <end position="258"/>
    </location>
</feature>
<feature type="compositionally biased region" description="Polar residues" evidence="1">
    <location>
        <begin position="652"/>
        <end position="667"/>
    </location>
</feature>
<reference evidence="2" key="1">
    <citation type="submission" date="2021-01" db="EMBL/GenBank/DDBJ databases">
        <authorList>
            <person name="Corre E."/>
            <person name="Pelletier E."/>
            <person name="Niang G."/>
            <person name="Scheremetjew M."/>
            <person name="Finn R."/>
            <person name="Kale V."/>
            <person name="Holt S."/>
            <person name="Cochrane G."/>
            <person name="Meng A."/>
            <person name="Brown T."/>
            <person name="Cohen L."/>
        </authorList>
    </citation>
    <scope>NUCLEOTIDE SEQUENCE</scope>
    <source>
        <strain evidence="2">308</strain>
    </source>
</reference>
<feature type="region of interest" description="Disordered" evidence="1">
    <location>
        <begin position="302"/>
        <end position="330"/>
    </location>
</feature>
<proteinExistence type="predicted"/>
<protein>
    <submittedName>
        <fullName evidence="2">Uncharacterized protein</fullName>
    </submittedName>
</protein>
<name>A0A7S1B8U0_9STRA</name>
<evidence type="ECO:0000256" key="1">
    <source>
        <dbReference type="SAM" id="MobiDB-lite"/>
    </source>
</evidence>
<feature type="region of interest" description="Disordered" evidence="1">
    <location>
        <begin position="584"/>
        <end position="606"/>
    </location>
</feature>
<feature type="region of interest" description="Disordered" evidence="1">
    <location>
        <begin position="627"/>
        <end position="667"/>
    </location>
</feature>
<evidence type="ECO:0000313" key="2">
    <source>
        <dbReference type="EMBL" id="CAD8877905.1"/>
    </source>
</evidence>
<dbReference type="EMBL" id="HBFR01007046">
    <property type="protein sequence ID" value="CAD8877905.1"/>
    <property type="molecule type" value="Transcribed_RNA"/>
</dbReference>
<organism evidence="2">
    <name type="scientific">Corethron hystrix</name>
    <dbReference type="NCBI Taxonomy" id="216773"/>
    <lineage>
        <taxon>Eukaryota</taxon>
        <taxon>Sar</taxon>
        <taxon>Stramenopiles</taxon>
        <taxon>Ochrophyta</taxon>
        <taxon>Bacillariophyta</taxon>
        <taxon>Coscinodiscophyceae</taxon>
        <taxon>Corethrophycidae</taxon>
        <taxon>Corethrales</taxon>
        <taxon>Corethraceae</taxon>
        <taxon>Corethron</taxon>
    </lineage>
</organism>